<reference evidence="1 2" key="1">
    <citation type="submission" date="2019-05" db="EMBL/GenBank/DDBJ databases">
        <authorList>
            <consortium name="Pathogen Informatics"/>
        </authorList>
    </citation>
    <scope>NUCLEOTIDE SEQUENCE [LARGE SCALE GENOMIC DNA]</scope>
    <source>
        <strain evidence="1 2">NCTC503</strain>
    </source>
</reference>
<accession>A0A4V6KCA8</accession>
<keyword evidence="2" id="KW-1185">Reference proteome</keyword>
<evidence type="ECO:0008006" key="3">
    <source>
        <dbReference type="Google" id="ProtNLM"/>
    </source>
</evidence>
<protein>
    <recommendedName>
        <fullName evidence="3">Bacterial sensory transduction regulator</fullName>
    </recommendedName>
</protein>
<dbReference type="RefSeq" id="WP_138209524.1">
    <property type="nucleotide sequence ID" value="NZ_CBCRUQ010000001.1"/>
</dbReference>
<sequence>MKKVDIFESFIVEKEIEDAFEKAVQDDVHYYKSVFQNQFGNFEYCVIIYPTPVVEVITKVIDLTGHKAISKALETINEFNMRSKGIKYYIDKRNNVSVTYEFVGSDEEFDPDKVLGTALAYFKAMEKDMAELMIILEKEKSKVTN</sequence>
<evidence type="ECO:0000313" key="1">
    <source>
        <dbReference type="EMBL" id="VTQ85677.1"/>
    </source>
</evidence>
<dbReference type="Proteomes" id="UP000308489">
    <property type="component" value="Chromosome 1"/>
</dbReference>
<name>A0A4V6KCA8_HATHI</name>
<gene>
    <name evidence="1" type="ORF">NCTC503_00803</name>
</gene>
<dbReference type="KEGG" id="hhw:NCTC503_00803"/>
<dbReference type="OrthoDB" id="9832269at2"/>
<dbReference type="EMBL" id="LR590481">
    <property type="protein sequence ID" value="VTQ85677.1"/>
    <property type="molecule type" value="Genomic_DNA"/>
</dbReference>
<evidence type="ECO:0000313" key="2">
    <source>
        <dbReference type="Proteomes" id="UP000308489"/>
    </source>
</evidence>
<organism evidence="1 2">
    <name type="scientific">Hathewaya histolytica</name>
    <name type="common">Clostridium histolyticum</name>
    <dbReference type="NCBI Taxonomy" id="1498"/>
    <lineage>
        <taxon>Bacteria</taxon>
        <taxon>Bacillati</taxon>
        <taxon>Bacillota</taxon>
        <taxon>Clostridia</taxon>
        <taxon>Eubacteriales</taxon>
        <taxon>Clostridiaceae</taxon>
        <taxon>Hathewaya</taxon>
    </lineage>
</organism>
<proteinExistence type="predicted"/>
<dbReference type="AlphaFoldDB" id="A0A4V6KCA8"/>